<name>A0ABD3G9J5_9STRA</name>
<accession>A0ABD3G9J5</accession>
<protein>
    <recommendedName>
        <fullName evidence="3">HTH CENPB-type domain-containing protein</fullName>
    </recommendedName>
</protein>
<dbReference type="EMBL" id="JBIMZQ010000001">
    <property type="protein sequence ID" value="KAL3674720.1"/>
    <property type="molecule type" value="Genomic_DNA"/>
</dbReference>
<keyword evidence="5" id="KW-1185">Reference proteome</keyword>
<organism evidence="4 5">
    <name type="scientific">Phytophthora oleae</name>
    <dbReference type="NCBI Taxonomy" id="2107226"/>
    <lineage>
        <taxon>Eukaryota</taxon>
        <taxon>Sar</taxon>
        <taxon>Stramenopiles</taxon>
        <taxon>Oomycota</taxon>
        <taxon>Peronosporomycetes</taxon>
        <taxon>Peronosporales</taxon>
        <taxon>Peronosporaceae</taxon>
        <taxon>Phytophthora</taxon>
    </lineage>
</organism>
<evidence type="ECO:0000256" key="2">
    <source>
        <dbReference type="SAM" id="MobiDB-lite"/>
    </source>
</evidence>
<feature type="domain" description="HTH CENPB-type" evidence="3">
    <location>
        <begin position="63"/>
        <end position="135"/>
    </location>
</feature>
<dbReference type="AlphaFoldDB" id="A0ABD3G9J5"/>
<comment type="caution">
    <text evidence="4">The sequence shown here is derived from an EMBL/GenBank/DDBJ whole genome shotgun (WGS) entry which is preliminary data.</text>
</comment>
<feature type="region of interest" description="Disordered" evidence="2">
    <location>
        <begin position="173"/>
        <end position="199"/>
    </location>
</feature>
<dbReference type="PROSITE" id="PS51253">
    <property type="entry name" value="HTH_CENPB"/>
    <property type="match status" value="1"/>
</dbReference>
<gene>
    <name evidence="4" type="ORF">V7S43_000654</name>
</gene>
<reference evidence="4 5" key="1">
    <citation type="submission" date="2024-09" db="EMBL/GenBank/DDBJ databases">
        <title>Genome sequencing and assembly of Phytophthora oleae, isolate VK10A, causative agent of rot of olive drupes.</title>
        <authorList>
            <person name="Conti Taguali S."/>
            <person name="Riolo M."/>
            <person name="La Spada F."/>
            <person name="Cacciola S.O."/>
            <person name="Dionisio G."/>
        </authorList>
    </citation>
    <scope>NUCLEOTIDE SEQUENCE [LARGE SCALE GENOMIC DNA]</scope>
    <source>
        <strain evidence="4 5">VK10A</strain>
    </source>
</reference>
<dbReference type="Proteomes" id="UP001632037">
    <property type="component" value="Unassembled WGS sequence"/>
</dbReference>
<evidence type="ECO:0000259" key="3">
    <source>
        <dbReference type="PROSITE" id="PS51253"/>
    </source>
</evidence>
<dbReference type="InterPro" id="IPR009057">
    <property type="entry name" value="Homeodomain-like_sf"/>
</dbReference>
<proteinExistence type="predicted"/>
<dbReference type="SUPFAM" id="SSF46689">
    <property type="entry name" value="Homeodomain-like"/>
    <property type="match status" value="2"/>
</dbReference>
<dbReference type="Pfam" id="PF03221">
    <property type="entry name" value="HTH_Tnp_Tc5"/>
    <property type="match status" value="1"/>
</dbReference>
<evidence type="ECO:0000313" key="5">
    <source>
        <dbReference type="Proteomes" id="UP001632037"/>
    </source>
</evidence>
<dbReference type="InterPro" id="IPR006600">
    <property type="entry name" value="HTH_CenpB_DNA-bd_dom"/>
</dbReference>
<dbReference type="Gene3D" id="1.10.10.60">
    <property type="entry name" value="Homeodomain-like"/>
    <property type="match status" value="2"/>
</dbReference>
<keyword evidence="1" id="KW-0238">DNA-binding</keyword>
<sequence length="283" mass="31706">MGRGRRLTDRERPEIIKFARQNPQVKHVELAATYHVNESTIRKWRRESNATKVLARASSDSHERRRGQAERARQFDLQLYNWICAARTRGEKLRPIQVRAKARALATSYEQMGSFKASSGWYYRYCRRFGLATDAMTSSQAADSPSRGDASDNATAELEAESTVDLLASDLSDTSTADGSAAQLQEDVESSSRPRGYELEESAPACQAAIAHFLHDYTALLSRASRSRFIQYLADVPEELKTFAQMTSSDRMLFAKSFAERSSSDVSKPCGSQSTYTYQALVL</sequence>
<evidence type="ECO:0000313" key="4">
    <source>
        <dbReference type="EMBL" id="KAL3674720.1"/>
    </source>
</evidence>
<evidence type="ECO:0000256" key="1">
    <source>
        <dbReference type="ARBA" id="ARBA00023125"/>
    </source>
</evidence>
<dbReference type="GO" id="GO:0003677">
    <property type="term" value="F:DNA binding"/>
    <property type="evidence" value="ECO:0007669"/>
    <property type="project" value="UniProtKB-KW"/>
</dbReference>